<proteinExistence type="predicted"/>
<gene>
    <name evidence="2" type="ORF">JI750_13645</name>
</gene>
<dbReference type="Pfam" id="PF09346">
    <property type="entry name" value="SMI1_KNR4"/>
    <property type="match status" value="1"/>
</dbReference>
<dbReference type="RefSeq" id="WP_202002785.1">
    <property type="nucleotide sequence ID" value="NZ_JAERSF010000002.1"/>
</dbReference>
<organism evidence="2 3">
    <name type="scientific">Flavobacterium tagetis</name>
    <dbReference type="NCBI Taxonomy" id="2801336"/>
    <lineage>
        <taxon>Bacteria</taxon>
        <taxon>Pseudomonadati</taxon>
        <taxon>Bacteroidota</taxon>
        <taxon>Flavobacteriia</taxon>
        <taxon>Flavobacteriales</taxon>
        <taxon>Flavobacteriaceae</taxon>
        <taxon>Flavobacterium</taxon>
    </lineage>
</organism>
<comment type="caution">
    <text evidence="2">The sequence shown here is derived from an EMBL/GenBank/DDBJ whole genome shotgun (WGS) entry which is preliminary data.</text>
</comment>
<evidence type="ECO:0000259" key="1">
    <source>
        <dbReference type="SMART" id="SM00860"/>
    </source>
</evidence>
<dbReference type="InterPro" id="IPR037883">
    <property type="entry name" value="Knr4/Smi1-like_sf"/>
</dbReference>
<dbReference type="SMART" id="SM00860">
    <property type="entry name" value="SMI1_KNR4"/>
    <property type="match status" value="1"/>
</dbReference>
<dbReference type="PANTHER" id="PTHR47432:SF1">
    <property type="entry name" value="CELL WALL ASSEMBLY REGULATOR SMI1"/>
    <property type="match status" value="1"/>
</dbReference>
<accession>A0ABS1KF66</accession>
<feature type="domain" description="Knr4/Smi1-like" evidence="1">
    <location>
        <begin position="27"/>
        <end position="160"/>
    </location>
</feature>
<keyword evidence="3" id="KW-1185">Reference proteome</keyword>
<dbReference type="Proteomes" id="UP000603728">
    <property type="component" value="Unassembled WGS sequence"/>
</dbReference>
<evidence type="ECO:0000313" key="3">
    <source>
        <dbReference type="Proteomes" id="UP000603728"/>
    </source>
</evidence>
<dbReference type="Gene3D" id="3.40.1580.10">
    <property type="entry name" value="SMI1/KNR4-like"/>
    <property type="match status" value="1"/>
</dbReference>
<evidence type="ECO:0000313" key="2">
    <source>
        <dbReference type="EMBL" id="MBL0737944.1"/>
    </source>
</evidence>
<dbReference type="InterPro" id="IPR018958">
    <property type="entry name" value="Knr4/Smi1-like_dom"/>
</dbReference>
<dbReference type="EMBL" id="JAERSF010000002">
    <property type="protein sequence ID" value="MBL0737944.1"/>
    <property type="molecule type" value="Genomic_DNA"/>
</dbReference>
<dbReference type="InterPro" id="IPR051873">
    <property type="entry name" value="KNR4/SMI1_regulator"/>
</dbReference>
<name>A0ABS1KF66_9FLAO</name>
<reference evidence="2 3" key="1">
    <citation type="submission" date="2021-01" db="EMBL/GenBank/DDBJ databases">
        <title>Genome seq and assembly of Flavobacterium sp. GN10.</title>
        <authorList>
            <person name="Chhetri G."/>
        </authorList>
    </citation>
    <scope>NUCLEOTIDE SEQUENCE [LARGE SCALE GENOMIC DNA]</scope>
    <source>
        <strain evidence="2 3">GN10</strain>
    </source>
</reference>
<sequence length="212" mass="24488">MESPLTDQYINAFKARLDIFNDFMNIGADANEINELEDFIEVKLPESHIDLLKIYNGEKRGIGFMGGFSYLGIEEIKMQWTFLKEAPEMEAEGINQVEKIKNTLYCPKRIPFAYDGSGNYLAIDFNPNSEGTLGQILYLPTGDPEPIAVIADSFDDFLVLIIEKLESEQLELIDERDDWDEEDWHMAEIYFQKTWENDWSDIAAEYNTKISN</sequence>
<protein>
    <submittedName>
        <fullName evidence="2">SMI1/KNR4 family protein</fullName>
    </submittedName>
</protein>
<dbReference type="SUPFAM" id="SSF160631">
    <property type="entry name" value="SMI1/KNR4-like"/>
    <property type="match status" value="1"/>
</dbReference>
<dbReference type="PANTHER" id="PTHR47432">
    <property type="entry name" value="CELL WALL ASSEMBLY REGULATOR SMI1"/>
    <property type="match status" value="1"/>
</dbReference>